<organism evidence="3">
    <name type="scientific">Perkinsus marinus (strain ATCC 50983 / TXsc)</name>
    <dbReference type="NCBI Taxonomy" id="423536"/>
    <lineage>
        <taxon>Eukaryota</taxon>
        <taxon>Sar</taxon>
        <taxon>Alveolata</taxon>
        <taxon>Perkinsozoa</taxon>
        <taxon>Perkinsea</taxon>
        <taxon>Perkinsida</taxon>
        <taxon>Perkinsidae</taxon>
        <taxon>Perkinsus</taxon>
    </lineage>
</organism>
<sequence length="453" mass="49514">MMLLLFNRIFNDAPLHKPIRQCYQHHHHTIIMIMVILLLLFVLQGCSSPRSPDLIPPSTAATGGDNLQPSTNRRVSSSPSTTLHPPSSSSTLGITTTATNHITRTSPPPSSSSSGVMTTSAPVPRGRCSKGEPSTTHNGLAIYADWPHMDVLTEKKYMNQLGTFVNGQSCLNSHFSIVLLDLTPTKFSDWIEDGRNVNAPDTSSSIARGNDFKAMLSAINTAGSKLSIVVALGYGYYNSVCDGSESIDCMYHFVKTWDKVVPGSMDGVVISGIESTTTAVSSAPLTLQHSKGSYTLGLTLPMGTLSYYQEKYIYDSYYLLLMDFWCPSITSYAATNPNNVFKTHTSDLGPYMLTTTTECSGGGGEDSPIPQKDIMSINSKTVVLWSTRHSGTSCPYPLNDGTCTKNDRAELGTVDTSIDAINLIHYMSTLFTSAKHGFYYMSLMPDSWFYYYN</sequence>
<protein>
    <submittedName>
        <fullName evidence="2">Uncharacterized protein</fullName>
    </submittedName>
</protein>
<feature type="region of interest" description="Disordered" evidence="1">
    <location>
        <begin position="54"/>
        <end position="134"/>
    </location>
</feature>
<feature type="compositionally biased region" description="Polar residues" evidence="1">
    <location>
        <begin position="59"/>
        <end position="75"/>
    </location>
</feature>
<evidence type="ECO:0000313" key="3">
    <source>
        <dbReference type="Proteomes" id="UP000007800"/>
    </source>
</evidence>
<reference evidence="2 3" key="1">
    <citation type="submission" date="2008-07" db="EMBL/GenBank/DDBJ databases">
        <authorList>
            <person name="El-Sayed N."/>
            <person name="Caler E."/>
            <person name="Inman J."/>
            <person name="Amedeo P."/>
            <person name="Hass B."/>
            <person name="Wortman J."/>
        </authorList>
    </citation>
    <scope>NUCLEOTIDE SEQUENCE [LARGE SCALE GENOMIC DNA]</scope>
    <source>
        <strain evidence="3">ATCC 50983 / TXsc</strain>
    </source>
</reference>
<accession>C5K4C1</accession>
<name>C5K4C1_PERM5</name>
<evidence type="ECO:0000313" key="2">
    <source>
        <dbReference type="EMBL" id="EER20672.1"/>
    </source>
</evidence>
<dbReference type="InParanoid" id="C5K4C1"/>
<gene>
    <name evidence="2" type="ORF">Pmar_PMAR025242</name>
</gene>
<feature type="compositionally biased region" description="Low complexity" evidence="1">
    <location>
        <begin position="76"/>
        <end position="105"/>
    </location>
</feature>
<dbReference type="OMA" id="CPYPLND"/>
<dbReference type="Proteomes" id="UP000007800">
    <property type="component" value="Unassembled WGS sequence"/>
</dbReference>
<keyword evidence="3" id="KW-1185">Reference proteome</keyword>
<dbReference type="OrthoDB" id="10510686at2759"/>
<dbReference type="RefSeq" id="XP_002788876.1">
    <property type="nucleotide sequence ID" value="XM_002788830.1"/>
</dbReference>
<proteinExistence type="predicted"/>
<dbReference type="AlphaFoldDB" id="C5K4C1"/>
<dbReference type="GeneID" id="9051076"/>
<evidence type="ECO:0000256" key="1">
    <source>
        <dbReference type="SAM" id="MobiDB-lite"/>
    </source>
</evidence>
<dbReference type="EMBL" id="GG670480">
    <property type="protein sequence ID" value="EER20672.1"/>
    <property type="molecule type" value="Genomic_DNA"/>
</dbReference>